<dbReference type="OrthoDB" id="5296638at2"/>
<comment type="caution">
    <text evidence="2">The sequence shown here is derived from an EMBL/GenBank/DDBJ whole genome shotgun (WGS) entry which is preliminary data.</text>
</comment>
<reference evidence="2 3" key="1">
    <citation type="submission" date="2018-01" db="EMBL/GenBank/DDBJ databases">
        <title>The complete genome sequence of Chromatium okenii LaCa, a purple sulfur bacterium with a turbulent life.</title>
        <authorList>
            <person name="Luedin S.M."/>
            <person name="Liechti N."/>
            <person name="Storelli N."/>
            <person name="Danza F."/>
            <person name="Wittwer M."/>
            <person name="Pothier J.F."/>
            <person name="Tonolla M.A."/>
        </authorList>
    </citation>
    <scope>NUCLEOTIDE SEQUENCE [LARGE SCALE GENOMIC DNA]</scope>
    <source>
        <strain evidence="2 3">LaCa</strain>
    </source>
</reference>
<keyword evidence="1" id="KW-0472">Membrane</keyword>
<dbReference type="PANTHER" id="PTHR30093:SF47">
    <property type="entry name" value="TYPE IV PILUS NON-CORE MINOR PILIN PILE"/>
    <property type="match status" value="1"/>
</dbReference>
<dbReference type="GO" id="GO:0043683">
    <property type="term" value="P:type IV pilus assembly"/>
    <property type="evidence" value="ECO:0007669"/>
    <property type="project" value="InterPro"/>
</dbReference>
<evidence type="ECO:0000313" key="3">
    <source>
        <dbReference type="Proteomes" id="UP000239936"/>
    </source>
</evidence>
<dbReference type="InterPro" id="IPR031982">
    <property type="entry name" value="PilE-like"/>
</dbReference>
<keyword evidence="1" id="KW-1133">Transmembrane helix</keyword>
<dbReference type="PANTHER" id="PTHR30093">
    <property type="entry name" value="GENERAL SECRETION PATHWAY PROTEIN G"/>
    <property type="match status" value="1"/>
</dbReference>
<accession>A0A2S7XNA4</accession>
<protein>
    <submittedName>
        <fullName evidence="2">Pilus assembly protein PilE</fullName>
    </submittedName>
</protein>
<sequence length="137" mass="14429">MNRPQINTGFTLIELMIVVAIVGILAAIAYPSYQNSTQKSWRANAASCLVELAQSMERRYTANSSYVGTTLPTSGCNTAQMATRYVISFAATATATTFSLQAVPTTIQAGDTCGTLTINQMGQKAASGGTASACWSR</sequence>
<dbReference type="Pfam" id="PF16732">
    <property type="entry name" value="ComP_DUS"/>
    <property type="match status" value="1"/>
</dbReference>
<dbReference type="Pfam" id="PF07963">
    <property type="entry name" value="N_methyl"/>
    <property type="match status" value="1"/>
</dbReference>
<evidence type="ECO:0000313" key="2">
    <source>
        <dbReference type="EMBL" id="PQJ94918.1"/>
    </source>
</evidence>
<feature type="transmembrane region" description="Helical" evidence="1">
    <location>
        <begin position="12"/>
        <end position="33"/>
    </location>
</feature>
<gene>
    <name evidence="2" type="ORF">CXB77_17485</name>
</gene>
<dbReference type="Gene3D" id="3.30.700.10">
    <property type="entry name" value="Glycoprotein, Type 4 Pilin"/>
    <property type="match status" value="1"/>
</dbReference>
<keyword evidence="3" id="KW-1185">Reference proteome</keyword>
<dbReference type="Proteomes" id="UP000239936">
    <property type="component" value="Unassembled WGS sequence"/>
</dbReference>
<evidence type="ECO:0000256" key="1">
    <source>
        <dbReference type="SAM" id="Phobius"/>
    </source>
</evidence>
<dbReference type="RefSeq" id="WP_105074887.1">
    <property type="nucleotide sequence ID" value="NZ_JAFLKP010000126.1"/>
</dbReference>
<dbReference type="NCBIfam" id="TIGR02532">
    <property type="entry name" value="IV_pilin_GFxxxE"/>
    <property type="match status" value="1"/>
</dbReference>
<name>A0A2S7XNA4_9GAMM</name>
<dbReference type="AlphaFoldDB" id="A0A2S7XNA4"/>
<dbReference type="SUPFAM" id="SSF54523">
    <property type="entry name" value="Pili subunits"/>
    <property type="match status" value="1"/>
</dbReference>
<keyword evidence="1" id="KW-0812">Transmembrane</keyword>
<dbReference type="InterPro" id="IPR045584">
    <property type="entry name" value="Pilin-like"/>
</dbReference>
<dbReference type="PROSITE" id="PS00409">
    <property type="entry name" value="PROKAR_NTER_METHYL"/>
    <property type="match status" value="1"/>
</dbReference>
<dbReference type="EMBL" id="PPGH01000038">
    <property type="protein sequence ID" value="PQJ94918.1"/>
    <property type="molecule type" value="Genomic_DNA"/>
</dbReference>
<proteinExistence type="predicted"/>
<dbReference type="InterPro" id="IPR012902">
    <property type="entry name" value="N_methyl_site"/>
</dbReference>
<organism evidence="2 3">
    <name type="scientific">Chromatium okenii</name>
    <dbReference type="NCBI Taxonomy" id="61644"/>
    <lineage>
        <taxon>Bacteria</taxon>
        <taxon>Pseudomonadati</taxon>
        <taxon>Pseudomonadota</taxon>
        <taxon>Gammaproteobacteria</taxon>
        <taxon>Chromatiales</taxon>
        <taxon>Chromatiaceae</taxon>
        <taxon>Chromatium</taxon>
    </lineage>
</organism>